<dbReference type="InterPro" id="IPR043519">
    <property type="entry name" value="NT_sf"/>
</dbReference>
<dbReference type="InterPro" id="IPR006674">
    <property type="entry name" value="HD_domain"/>
</dbReference>
<dbReference type="PANTHER" id="PTHR21262">
    <property type="entry name" value="GUANOSINE-3',5'-BIS DIPHOSPHATE 3'-PYROPHOSPHOHYDROLASE"/>
    <property type="match status" value="1"/>
</dbReference>
<accession>A0A0A7UUY1</accession>
<dbReference type="FunFam" id="3.30.460.10:FF:000001">
    <property type="entry name" value="GTP pyrophosphokinase RelA"/>
    <property type="match status" value="1"/>
</dbReference>
<gene>
    <name evidence="5" type="ORF">OY14_00955</name>
</gene>
<dbReference type="Gene3D" id="3.10.20.30">
    <property type="match status" value="1"/>
</dbReference>
<dbReference type="KEGG" id="bchi:OY14_00955"/>
<dbReference type="GO" id="GO:0005886">
    <property type="term" value="C:plasma membrane"/>
    <property type="evidence" value="ECO:0007669"/>
    <property type="project" value="TreeGrafter"/>
</dbReference>
<dbReference type="CDD" id="cd01668">
    <property type="entry name" value="TGS_RSH"/>
    <property type="match status" value="1"/>
</dbReference>
<dbReference type="InterPro" id="IPR004095">
    <property type="entry name" value="TGS"/>
</dbReference>
<dbReference type="GO" id="GO:0015949">
    <property type="term" value="P:nucleobase-containing small molecule interconversion"/>
    <property type="evidence" value="ECO:0007669"/>
    <property type="project" value="UniProtKB-ARBA"/>
</dbReference>
<dbReference type="GO" id="GO:0015969">
    <property type="term" value="P:guanosine tetraphosphate metabolic process"/>
    <property type="evidence" value="ECO:0007669"/>
    <property type="project" value="InterPro"/>
</dbReference>
<dbReference type="GO" id="GO:0016787">
    <property type="term" value="F:hydrolase activity"/>
    <property type="evidence" value="ECO:0007669"/>
    <property type="project" value="UniProtKB-KW"/>
</dbReference>
<dbReference type="STRING" id="1245910.OY14_00955"/>
<dbReference type="FunFam" id="3.10.20.30:FF:000002">
    <property type="entry name" value="GTP pyrophosphokinase (RelA/SpoT)"/>
    <property type="match status" value="1"/>
</dbReference>
<evidence type="ECO:0000256" key="2">
    <source>
        <dbReference type="RuleBase" id="RU003847"/>
    </source>
</evidence>
<reference evidence="5 6" key="1">
    <citation type="journal article" date="2015" name="Genome Announc.">
        <title>Genome Sequence of Borrelia chilensis VA1, a South American Member of the Lyme Borreliosis Group.</title>
        <authorList>
            <person name="Huang W."/>
            <person name="Ojaimi C."/>
            <person name="Fallon J.T."/>
            <person name="Travisany D."/>
            <person name="Maass A."/>
            <person name="Ivanova L."/>
            <person name="Tomova A."/>
            <person name="Gonzalez-Acuna D."/>
            <person name="Godfrey H.P."/>
            <person name="Cabello F.C."/>
        </authorList>
    </citation>
    <scope>NUCLEOTIDE SEQUENCE [LARGE SCALE GENOMIC DNA]</scope>
    <source>
        <strain evidence="5 6">VA1</strain>
    </source>
</reference>
<comment type="function">
    <text evidence="2">In eubacteria ppGpp (guanosine 3'-diphosphate 5'-diphosphate) is a mediator of the stringent response that coordinates a variety of cellular activities in response to changes in nutritional abundance.</text>
</comment>
<dbReference type="CDD" id="cd00077">
    <property type="entry name" value="HDc"/>
    <property type="match status" value="1"/>
</dbReference>
<feature type="domain" description="TGS" evidence="4">
    <location>
        <begin position="401"/>
        <end position="462"/>
    </location>
</feature>
<keyword evidence="6" id="KW-1185">Reference proteome</keyword>
<dbReference type="SUPFAM" id="SSF81271">
    <property type="entry name" value="TGS-like"/>
    <property type="match status" value="1"/>
</dbReference>
<sequence length="667" mass="77836">MIQAYEIAHLIKINDLEKARNIFKKTVESTYKDEFERKNIFKALEIAEQLHCGQYRESGEPYIIHPIMVSLFLAKFQLDFKATIAGLLHDVLEDTNIEKEEIVKEFDEEILSLIDGVTKIHDLHNKTRSIKEANTISKMFFAMTHDIRIIIIKLADKLHNMTTLSYLPKNRQDRIAKDCLSTYVPIAERLGISSLKTYLEDLSFKHLYPKEYKEIKNFLSETKIEREKKLYKGKLSIEKELQKSGIEAEITVRSKHFYSIFRKMQTRTNKLTQIFDTLGIRIICKKQKECYEILEIVHRVWKPIPGRLKDYIASPKENKYQSLHTTVRIPEDNQLIEIQIRTEEMDRIANYGVAAHWIYKEQIELKADDLSFINRIKKWQQESANKSQYSMNDIHKELLNTFIYVYTPEGEVVELPFGSNSIDFAYIIHTDIGDQALYAKINGKISSITKPLKNEQIVEIFTSKDSKPDVIWLNSVRTKKARSKIRSWLNKNDNTILVDNNIIAYLVGANKEQRKLFSLFKSYTKNKIKRIAIDSECNPTTGEDIIGIIHKDEILVHNENCQKLKYYKKNQLIEVEWEATPTRKVHHIILLLKELKGIFSYLENIFTINDVRLISEKIEDCGNGHGITNIIVSSNTKNITKIISALKENPNILQIMQVEEDIKNYDN</sequence>
<evidence type="ECO:0000259" key="3">
    <source>
        <dbReference type="PROSITE" id="PS51831"/>
    </source>
</evidence>
<dbReference type="Pfam" id="PF04607">
    <property type="entry name" value="RelA_SpoT"/>
    <property type="match status" value="1"/>
</dbReference>
<dbReference type="SMART" id="SM00954">
    <property type="entry name" value="RelA_SpoT"/>
    <property type="match status" value="1"/>
</dbReference>
<organism evidence="5 6">
    <name type="scientific">Borreliella chilensis</name>
    <dbReference type="NCBI Taxonomy" id="1245910"/>
    <lineage>
        <taxon>Bacteria</taxon>
        <taxon>Pseudomonadati</taxon>
        <taxon>Spirochaetota</taxon>
        <taxon>Spirochaetia</taxon>
        <taxon>Spirochaetales</taxon>
        <taxon>Borreliaceae</taxon>
        <taxon>Borreliella</taxon>
    </lineage>
</organism>
<dbReference type="Proteomes" id="UP000030940">
    <property type="component" value="Chromosome"/>
</dbReference>
<dbReference type="InterPro" id="IPR012676">
    <property type="entry name" value="TGS-like"/>
</dbReference>
<dbReference type="FunFam" id="1.10.3210.10:FF:000001">
    <property type="entry name" value="GTP pyrophosphokinase RelA"/>
    <property type="match status" value="1"/>
</dbReference>
<dbReference type="PANTHER" id="PTHR21262:SF31">
    <property type="entry name" value="GTP PYROPHOSPHOKINASE"/>
    <property type="match status" value="1"/>
</dbReference>
<dbReference type="EMBL" id="CP009910">
    <property type="protein sequence ID" value="AJA90029.1"/>
    <property type="molecule type" value="Genomic_DNA"/>
</dbReference>
<dbReference type="PROSITE" id="PS51831">
    <property type="entry name" value="HD"/>
    <property type="match status" value="1"/>
</dbReference>
<evidence type="ECO:0000259" key="4">
    <source>
        <dbReference type="PROSITE" id="PS51880"/>
    </source>
</evidence>
<dbReference type="SUPFAM" id="SSF81301">
    <property type="entry name" value="Nucleotidyltransferase"/>
    <property type="match status" value="1"/>
</dbReference>
<dbReference type="CDD" id="cd05399">
    <property type="entry name" value="NT_Rel-Spo_like"/>
    <property type="match status" value="1"/>
</dbReference>
<name>A0A0A7UUY1_9SPIR</name>
<dbReference type="InterPro" id="IPR004811">
    <property type="entry name" value="RelA/Spo_fam"/>
</dbReference>
<dbReference type="Pfam" id="PF13328">
    <property type="entry name" value="HD_4"/>
    <property type="match status" value="1"/>
</dbReference>
<dbReference type="HOGENOM" id="CLU_012300_3_0_12"/>
<dbReference type="AlphaFoldDB" id="A0A0A7UUY1"/>
<dbReference type="SMART" id="SM00471">
    <property type="entry name" value="HDc"/>
    <property type="match status" value="1"/>
</dbReference>
<dbReference type="InterPro" id="IPR007685">
    <property type="entry name" value="RelA_SpoT"/>
</dbReference>
<evidence type="ECO:0000313" key="5">
    <source>
        <dbReference type="EMBL" id="AJA90029.1"/>
    </source>
</evidence>
<proteinExistence type="inferred from homology"/>
<dbReference type="PROSITE" id="PS51880">
    <property type="entry name" value="TGS"/>
    <property type="match status" value="1"/>
</dbReference>
<dbReference type="SUPFAM" id="SSF109604">
    <property type="entry name" value="HD-domain/PDEase-like"/>
    <property type="match status" value="1"/>
</dbReference>
<dbReference type="Pfam" id="PF02824">
    <property type="entry name" value="TGS"/>
    <property type="match status" value="1"/>
</dbReference>
<comment type="pathway">
    <text evidence="1">Purine metabolism.</text>
</comment>
<dbReference type="NCBIfam" id="TIGR00691">
    <property type="entry name" value="spoT_relA"/>
    <property type="match status" value="1"/>
</dbReference>
<evidence type="ECO:0000256" key="1">
    <source>
        <dbReference type="ARBA" id="ARBA00025704"/>
    </source>
</evidence>
<evidence type="ECO:0000313" key="6">
    <source>
        <dbReference type="Proteomes" id="UP000030940"/>
    </source>
</evidence>
<dbReference type="InterPro" id="IPR003607">
    <property type="entry name" value="HD/PDEase_dom"/>
</dbReference>
<dbReference type="Gene3D" id="1.10.3210.10">
    <property type="entry name" value="Hypothetical protein af1432"/>
    <property type="match status" value="1"/>
</dbReference>
<dbReference type="Gene3D" id="3.30.460.10">
    <property type="entry name" value="Beta Polymerase, domain 2"/>
    <property type="match status" value="1"/>
</dbReference>
<dbReference type="InterPro" id="IPR012675">
    <property type="entry name" value="Beta-grasp_dom_sf"/>
</dbReference>
<protein>
    <submittedName>
        <fullName evidence="5">Guanosine-3',5'-bis(Diphosphate) 3'-pyrophosphohydrolase</fullName>
    </submittedName>
</protein>
<keyword evidence="5" id="KW-0378">Hydrolase</keyword>
<feature type="domain" description="HD" evidence="3">
    <location>
        <begin position="62"/>
        <end position="161"/>
    </location>
</feature>
<dbReference type="InterPro" id="IPR033655">
    <property type="entry name" value="TGS_RelA/SpoT"/>
</dbReference>
<comment type="similarity">
    <text evidence="2">Belongs to the relA/spoT family.</text>
</comment>